<dbReference type="EMBL" id="JASCZI010151801">
    <property type="protein sequence ID" value="MED6174496.1"/>
    <property type="molecule type" value="Genomic_DNA"/>
</dbReference>
<gene>
    <name evidence="2" type="ORF">PIB30_069558</name>
</gene>
<evidence type="ECO:0000313" key="2">
    <source>
        <dbReference type="EMBL" id="MED6174496.1"/>
    </source>
</evidence>
<keyword evidence="3" id="KW-1185">Reference proteome</keyword>
<keyword evidence="1" id="KW-0812">Transmembrane</keyword>
<comment type="caution">
    <text evidence="2">The sequence shown here is derived from an EMBL/GenBank/DDBJ whole genome shotgun (WGS) entry which is preliminary data.</text>
</comment>
<feature type="transmembrane region" description="Helical" evidence="1">
    <location>
        <begin position="125"/>
        <end position="146"/>
    </location>
</feature>
<proteinExistence type="predicted"/>
<evidence type="ECO:0000256" key="1">
    <source>
        <dbReference type="SAM" id="Phobius"/>
    </source>
</evidence>
<organism evidence="2 3">
    <name type="scientific">Stylosanthes scabra</name>
    <dbReference type="NCBI Taxonomy" id="79078"/>
    <lineage>
        <taxon>Eukaryota</taxon>
        <taxon>Viridiplantae</taxon>
        <taxon>Streptophyta</taxon>
        <taxon>Embryophyta</taxon>
        <taxon>Tracheophyta</taxon>
        <taxon>Spermatophyta</taxon>
        <taxon>Magnoliopsida</taxon>
        <taxon>eudicotyledons</taxon>
        <taxon>Gunneridae</taxon>
        <taxon>Pentapetalae</taxon>
        <taxon>rosids</taxon>
        <taxon>fabids</taxon>
        <taxon>Fabales</taxon>
        <taxon>Fabaceae</taxon>
        <taxon>Papilionoideae</taxon>
        <taxon>50 kb inversion clade</taxon>
        <taxon>dalbergioids sensu lato</taxon>
        <taxon>Dalbergieae</taxon>
        <taxon>Pterocarpus clade</taxon>
        <taxon>Stylosanthes</taxon>
    </lineage>
</organism>
<reference evidence="2 3" key="1">
    <citation type="journal article" date="2023" name="Plants (Basel)">
        <title>Bridging the Gap: Combining Genomics and Transcriptomics Approaches to Understand Stylosanthes scabra, an Orphan Legume from the Brazilian Caatinga.</title>
        <authorList>
            <person name="Ferreira-Neto J.R.C."/>
            <person name="da Silva M.D."/>
            <person name="Binneck E."/>
            <person name="de Melo N.F."/>
            <person name="da Silva R.H."/>
            <person name="de Melo A.L.T.M."/>
            <person name="Pandolfi V."/>
            <person name="Bustamante F.O."/>
            <person name="Brasileiro-Vidal A.C."/>
            <person name="Benko-Iseppon A.M."/>
        </authorList>
    </citation>
    <scope>NUCLEOTIDE SEQUENCE [LARGE SCALE GENOMIC DNA]</scope>
    <source>
        <tissue evidence="2">Leaves</tissue>
    </source>
</reference>
<dbReference type="Proteomes" id="UP001341840">
    <property type="component" value="Unassembled WGS sequence"/>
</dbReference>
<name>A0ABU6VLM1_9FABA</name>
<evidence type="ECO:0000313" key="3">
    <source>
        <dbReference type="Proteomes" id="UP001341840"/>
    </source>
</evidence>
<accession>A0ABU6VLM1</accession>
<protein>
    <submittedName>
        <fullName evidence="2">Uncharacterized protein</fullName>
    </submittedName>
</protein>
<keyword evidence="1" id="KW-0472">Membrane</keyword>
<sequence length="156" mass="17597">MKQEMSTSPRTTFASKFLEGTFVGMVSRFASCVVTNGSGALWGYGAACRDEFKSGHRLTICYKWSVIHLQISKPHKISAPALFFLLFVEMLPPIPNLLTVSDKKDVEKLFDIRRTMGQLKLNVDLVALAVGLVDVLVLFWLHLIWFNEIAYEGEKL</sequence>
<keyword evidence="1" id="KW-1133">Transmembrane helix</keyword>